<keyword evidence="3" id="KW-1185">Reference proteome</keyword>
<comment type="caution">
    <text evidence="2">The sequence shown here is derived from an EMBL/GenBank/DDBJ whole genome shotgun (WGS) entry which is preliminary data.</text>
</comment>
<organism evidence="2 3">
    <name type="scientific">Sphingobacterium corticibacterium</name>
    <dbReference type="NCBI Taxonomy" id="2484746"/>
    <lineage>
        <taxon>Bacteria</taxon>
        <taxon>Pseudomonadati</taxon>
        <taxon>Bacteroidota</taxon>
        <taxon>Sphingobacteriia</taxon>
        <taxon>Sphingobacteriales</taxon>
        <taxon>Sphingobacteriaceae</taxon>
        <taxon>Sphingobacterium</taxon>
    </lineage>
</organism>
<dbReference type="OrthoDB" id="9805634at2"/>
<evidence type="ECO:0000313" key="3">
    <source>
        <dbReference type="Proteomes" id="UP000292855"/>
    </source>
</evidence>
<dbReference type="Proteomes" id="UP000292855">
    <property type="component" value="Unassembled WGS sequence"/>
</dbReference>
<evidence type="ECO:0000259" key="1">
    <source>
        <dbReference type="Pfam" id="PF17127"/>
    </source>
</evidence>
<evidence type="ECO:0000313" key="2">
    <source>
        <dbReference type="EMBL" id="RZF58873.1"/>
    </source>
</evidence>
<dbReference type="SUPFAM" id="SSF52833">
    <property type="entry name" value="Thioredoxin-like"/>
    <property type="match status" value="1"/>
</dbReference>
<sequence length="308" mass="35068">MNIMSLTKRVLYGTILILLITVSCGHPREGKSVQNGNVSAAGEVMSSIPAERLLRYWDAFNFKAKVQTNNSDDVEQKLVDFIALFATVPDTVVQVAVHGMLDDASVEPQNFAYFVDRYSHYLYDPNSPMRNEGYYEQVLTYLVAYQTLPEEERSKYAVRLELIRKNQVGTVATDFEYLAKDGKYRRMHEGTKPYKLLVFYDPTCTQCAALMLDLAQTPAVHNCITNGFLEIVSVSLYPNKDSWMGYQKRIPDNWINGWDEKGHIIHDGLYNIRAYPTIFLLNNANTVLLKDAPLDVTLRYLANVVSHS</sequence>
<dbReference type="AlphaFoldDB" id="A0A4Q6XH62"/>
<dbReference type="Pfam" id="PF17127">
    <property type="entry name" value="DUF5106"/>
    <property type="match status" value="1"/>
</dbReference>
<gene>
    <name evidence="2" type="ORF">EWE74_16250</name>
</gene>
<feature type="domain" description="DUF5106" evidence="1">
    <location>
        <begin position="56"/>
        <end position="166"/>
    </location>
</feature>
<reference evidence="2 3" key="1">
    <citation type="submission" date="2019-02" db="EMBL/GenBank/DDBJ databases">
        <authorList>
            <person name="Li Y."/>
        </authorList>
    </citation>
    <scope>NUCLEOTIDE SEQUENCE [LARGE SCALE GENOMIC DNA]</scope>
    <source>
        <strain evidence="2 3">30C10-4-7</strain>
    </source>
</reference>
<accession>A0A4Q6XH62</accession>
<dbReference type="InterPro" id="IPR033395">
    <property type="entry name" value="DUF5106"/>
</dbReference>
<protein>
    <submittedName>
        <fullName evidence="2">DUF5106 domain-containing protein</fullName>
    </submittedName>
</protein>
<proteinExistence type="predicted"/>
<name>A0A4Q6XH62_9SPHI</name>
<dbReference type="RefSeq" id="WP_130142679.1">
    <property type="nucleotide sequence ID" value="NZ_SGIT01000003.1"/>
</dbReference>
<dbReference type="EMBL" id="SGIT01000003">
    <property type="protein sequence ID" value="RZF58873.1"/>
    <property type="molecule type" value="Genomic_DNA"/>
</dbReference>
<dbReference type="Gene3D" id="3.40.30.10">
    <property type="entry name" value="Glutaredoxin"/>
    <property type="match status" value="1"/>
</dbReference>
<dbReference type="InterPro" id="IPR036249">
    <property type="entry name" value="Thioredoxin-like_sf"/>
</dbReference>